<protein>
    <submittedName>
        <fullName evidence="4">Uncharacterized protein</fullName>
    </submittedName>
</protein>
<feature type="compositionally biased region" description="Polar residues" evidence="3">
    <location>
        <begin position="321"/>
        <end position="332"/>
    </location>
</feature>
<dbReference type="AlphaFoldDB" id="A0A8J2W215"/>
<comment type="caution">
    <text evidence="4">The sequence shown here is derived from an EMBL/GenBank/DDBJ whole genome shotgun (WGS) entry which is preliminary data.</text>
</comment>
<dbReference type="Gene3D" id="3.40.50.300">
    <property type="entry name" value="P-loop containing nucleotide triphosphate hydrolases"/>
    <property type="match status" value="1"/>
</dbReference>
<feature type="compositionally biased region" description="Polar residues" evidence="3">
    <location>
        <begin position="349"/>
        <end position="360"/>
    </location>
</feature>
<feature type="compositionally biased region" description="Low complexity" evidence="3">
    <location>
        <begin position="56"/>
        <end position="66"/>
    </location>
</feature>
<dbReference type="Proteomes" id="UP000789390">
    <property type="component" value="Unassembled WGS sequence"/>
</dbReference>
<evidence type="ECO:0000256" key="3">
    <source>
        <dbReference type="SAM" id="MobiDB-lite"/>
    </source>
</evidence>
<dbReference type="PANTHER" id="PTHR45775:SF6">
    <property type="entry name" value="RAD, GEM_KIR FAMILY MEMBER 2, ISOFORM C"/>
    <property type="match status" value="1"/>
</dbReference>
<dbReference type="GO" id="GO:0005246">
    <property type="term" value="F:calcium channel regulator activity"/>
    <property type="evidence" value="ECO:0007669"/>
    <property type="project" value="TreeGrafter"/>
</dbReference>
<feature type="region of interest" description="Disordered" evidence="3">
    <location>
        <begin position="1"/>
        <end position="119"/>
    </location>
</feature>
<evidence type="ECO:0000256" key="2">
    <source>
        <dbReference type="ARBA" id="ARBA00022553"/>
    </source>
</evidence>
<feature type="compositionally biased region" description="Polar residues" evidence="3">
    <location>
        <begin position="166"/>
        <end position="178"/>
    </location>
</feature>
<dbReference type="InterPro" id="IPR051641">
    <property type="entry name" value="RGK_GTP-binding_reg"/>
</dbReference>
<dbReference type="GO" id="GO:0003924">
    <property type="term" value="F:GTPase activity"/>
    <property type="evidence" value="ECO:0007669"/>
    <property type="project" value="InterPro"/>
</dbReference>
<feature type="region of interest" description="Disordered" evidence="3">
    <location>
        <begin position="302"/>
        <end position="373"/>
    </location>
</feature>
<dbReference type="PRINTS" id="PR00449">
    <property type="entry name" value="RASTRNSFRMNG"/>
</dbReference>
<dbReference type="GO" id="GO:0005886">
    <property type="term" value="C:plasma membrane"/>
    <property type="evidence" value="ECO:0007669"/>
    <property type="project" value="TreeGrafter"/>
</dbReference>
<dbReference type="PANTHER" id="PTHR45775">
    <property type="entry name" value="RAD, GEM/KIR FAMILY MEMBER 2, ISOFORM C"/>
    <property type="match status" value="1"/>
</dbReference>
<evidence type="ECO:0000256" key="1">
    <source>
        <dbReference type="ARBA" id="ARBA00008846"/>
    </source>
</evidence>
<feature type="region of interest" description="Disordered" evidence="3">
    <location>
        <begin position="262"/>
        <end position="281"/>
    </location>
</feature>
<dbReference type="GO" id="GO:0005525">
    <property type="term" value="F:GTP binding"/>
    <property type="evidence" value="ECO:0007669"/>
    <property type="project" value="InterPro"/>
</dbReference>
<dbReference type="InterPro" id="IPR027417">
    <property type="entry name" value="P-loop_NTPase"/>
</dbReference>
<gene>
    <name evidence="4" type="ORF">DGAL_LOCUS4061</name>
</gene>
<dbReference type="Pfam" id="PF00071">
    <property type="entry name" value="Ras"/>
    <property type="match status" value="1"/>
</dbReference>
<evidence type="ECO:0000313" key="5">
    <source>
        <dbReference type="Proteomes" id="UP000789390"/>
    </source>
</evidence>
<dbReference type="OrthoDB" id="5239715at2759"/>
<feature type="region of interest" description="Disordered" evidence="3">
    <location>
        <begin position="133"/>
        <end position="246"/>
    </location>
</feature>
<dbReference type="PROSITE" id="PS51421">
    <property type="entry name" value="RAS"/>
    <property type="match status" value="1"/>
</dbReference>
<name>A0A8J2W215_9CRUS</name>
<keyword evidence="2" id="KW-0597">Phosphoprotein</keyword>
<dbReference type="SUPFAM" id="SSF52540">
    <property type="entry name" value="P-loop containing nucleoside triphosphate hydrolases"/>
    <property type="match status" value="1"/>
</dbReference>
<keyword evidence="5" id="KW-1185">Reference proteome</keyword>
<reference evidence="4" key="1">
    <citation type="submission" date="2021-11" db="EMBL/GenBank/DDBJ databases">
        <authorList>
            <person name="Schell T."/>
        </authorList>
    </citation>
    <scope>NUCLEOTIDE SEQUENCE</scope>
    <source>
        <strain evidence="4">M5</strain>
    </source>
</reference>
<evidence type="ECO:0000313" key="4">
    <source>
        <dbReference type="EMBL" id="CAH0101722.1"/>
    </source>
</evidence>
<proteinExistence type="inferred from homology"/>
<dbReference type="SMART" id="SM00173">
    <property type="entry name" value="RAS"/>
    <property type="match status" value="1"/>
</dbReference>
<feature type="compositionally biased region" description="Polar residues" evidence="3">
    <location>
        <begin position="202"/>
        <end position="225"/>
    </location>
</feature>
<feature type="compositionally biased region" description="Polar residues" evidence="3">
    <location>
        <begin position="1"/>
        <end position="23"/>
    </location>
</feature>
<accession>A0A8J2W215</accession>
<dbReference type="InterPro" id="IPR001806">
    <property type="entry name" value="Small_GTPase"/>
</dbReference>
<dbReference type="EMBL" id="CAKKLH010000065">
    <property type="protein sequence ID" value="CAH0101722.1"/>
    <property type="molecule type" value="Genomic_DNA"/>
</dbReference>
<dbReference type="SMART" id="SM00175">
    <property type="entry name" value="RAB"/>
    <property type="match status" value="1"/>
</dbReference>
<sequence>MSTAAVGKNQRSTSICLSGSQTFDAMKASVGGNNRESSSGSDSPEVRREVITSNYGSSRPGPSGSSKTRQNARRSKSERLQGANKPRVKRRDLALDLDRANSGSLAGGLAGNKEQEDPYQSFLRKVPSVGAGLMNDSSYNDTPDGSPRGLRSLRQSAGTSKPPLGASSNVPAISTPDLSPSLIRRATVNSAGAQRATGGSGSRSQLVNRNSPQVGRPGGSSSTAAKDQPLNKRATSVRVHGAGNSSSFSAFHATNSSLRRSTFLDVPDSPGNDDDNATSNVDEDSYRLRSFDLTRKGVVNRGDSFRRRRSRSNSLAPGTVQHDSTGDVTKNYRTAPGNNGSNGGTSTGDNLQAIGTDQRSQQQQHHHQHHSDVRTYRVAIIGAHGVGKSALVGQFMSSECINAYDRVRNDDTDPESVFVMLNGEESELVFTYCNNIKVEMNRNELPDAFVMMYSVIDKTSFKTTEDELARLQNWDALRSRVLIVVGNKIDLVRSRAVSTQESALPSVNNRSSSIPPNCYFEMNHGKCLACAYRAKFMEISVVINHNVDELLVGILTQIRLKEELQKEIAEGLVDPSTLDGANGQGSSNSWIRNKGLVRASMKAKQMFTWLFGKDDDQLANCENFQALYTTLKCLQQLNKQLPHYILPANAWRAAVLWGTA</sequence>
<comment type="similarity">
    <text evidence="1">Belongs to the small GTPase superfamily. RGK family.</text>
</comment>
<feature type="compositionally biased region" description="Polar residues" evidence="3">
    <location>
        <begin position="31"/>
        <end position="42"/>
    </location>
</feature>
<organism evidence="4 5">
    <name type="scientific">Daphnia galeata</name>
    <dbReference type="NCBI Taxonomy" id="27404"/>
    <lineage>
        <taxon>Eukaryota</taxon>
        <taxon>Metazoa</taxon>
        <taxon>Ecdysozoa</taxon>
        <taxon>Arthropoda</taxon>
        <taxon>Crustacea</taxon>
        <taxon>Branchiopoda</taxon>
        <taxon>Diplostraca</taxon>
        <taxon>Cladocera</taxon>
        <taxon>Anomopoda</taxon>
        <taxon>Daphniidae</taxon>
        <taxon>Daphnia</taxon>
    </lineage>
</organism>